<accession>A0A7J9NV50</accession>
<dbReference type="EMBL" id="JACCQJ010000002">
    <property type="protein sequence ID" value="MBG0769677.1"/>
    <property type="molecule type" value="Genomic_DNA"/>
</dbReference>
<proteinExistence type="predicted"/>
<reference evidence="2" key="2">
    <citation type="submission" date="2020-07" db="EMBL/GenBank/DDBJ databases">
        <title>Severe corrosion of carbon steel in oil field produced water can be linked to methanogenic archaea containing a special type of NiFe hydrogenase.</title>
        <authorList>
            <person name="Lahme S."/>
            <person name="Mand J."/>
            <person name="Longwell J."/>
            <person name="Smith R."/>
            <person name="Enning D."/>
        </authorList>
    </citation>
    <scope>NUCLEOTIDE SEQUENCE</scope>
    <source>
        <strain evidence="2">MIC098Bin5</strain>
    </source>
</reference>
<reference evidence="1 3" key="1">
    <citation type="submission" date="2020-07" db="EMBL/GenBank/DDBJ databases">
        <title>Genomic Encyclopedia of Type Strains, Phase IV (KMG-V): Genome sequencing to study the core and pangenomes of soil and plant-associated prokaryotes.</title>
        <authorList>
            <person name="Whitman W."/>
        </authorList>
    </citation>
    <scope>NUCLEOTIDE SEQUENCE [LARGE SCALE GENOMIC DNA]</scope>
    <source>
        <strain evidence="1 3">A1</strain>
    </source>
</reference>
<dbReference type="RefSeq" id="WP_181501341.1">
    <property type="nucleotide sequence ID" value="NZ_JACCQJ010000002.1"/>
</dbReference>
<dbReference type="AlphaFoldDB" id="A0A7J9NV50"/>
<evidence type="ECO:0000313" key="3">
    <source>
        <dbReference type="Proteomes" id="UP000564425"/>
    </source>
</evidence>
<dbReference type="Proteomes" id="UP000564425">
    <property type="component" value="Unassembled WGS sequence"/>
</dbReference>
<evidence type="ECO:0000313" key="2">
    <source>
        <dbReference type="EMBL" id="MBG0769677.1"/>
    </source>
</evidence>
<protein>
    <submittedName>
        <fullName evidence="1">Uncharacterized protein</fullName>
    </submittedName>
</protein>
<sequence length="128" mass="14795">MDNKTLIDWGGISATFVFCAKKVLSFLNLYQKVEVLEDKDEEQDERFENFSNEQKANFDKLDKKIDDSIKDLRKDVKDDLNAMENRIINNLSNTVELALQKQRIRRTDGVAEDILNKIVGLINSKQGE</sequence>
<evidence type="ECO:0000313" key="1">
    <source>
        <dbReference type="EMBL" id="MBA2851549.1"/>
    </source>
</evidence>
<comment type="caution">
    <text evidence="1">The sequence shown here is derived from an EMBL/GenBank/DDBJ whole genome shotgun (WGS) entry which is preliminary data.</text>
</comment>
<organism evidence="1 3">
    <name type="scientific">Methanococcus maripaludis</name>
    <name type="common">Methanococcus deltae</name>
    <dbReference type="NCBI Taxonomy" id="39152"/>
    <lineage>
        <taxon>Archaea</taxon>
        <taxon>Methanobacteriati</taxon>
        <taxon>Methanobacteriota</taxon>
        <taxon>Methanomada group</taxon>
        <taxon>Methanococci</taxon>
        <taxon>Methanococcales</taxon>
        <taxon>Methanococcaceae</taxon>
        <taxon>Methanococcus</taxon>
    </lineage>
</organism>
<gene>
    <name evidence="2" type="ORF">H0S71_07265</name>
    <name evidence="1" type="ORF">HNP86_001702</name>
</gene>
<name>A0A7J9NV50_METMI</name>
<dbReference type="EMBL" id="JACDUH010000002">
    <property type="protein sequence ID" value="MBA2851549.1"/>
    <property type="molecule type" value="Genomic_DNA"/>
</dbReference>
<dbReference type="Proteomes" id="UP000714405">
    <property type="component" value="Unassembled WGS sequence"/>
</dbReference>